<feature type="transmembrane region" description="Helical" evidence="1">
    <location>
        <begin position="55"/>
        <end position="78"/>
    </location>
</feature>
<protein>
    <recommendedName>
        <fullName evidence="2">2TM domain-containing protein</fullName>
    </recommendedName>
</protein>
<dbReference type="EMBL" id="BOMV01000119">
    <property type="protein sequence ID" value="GIF02095.1"/>
    <property type="molecule type" value="Genomic_DNA"/>
</dbReference>
<evidence type="ECO:0000313" key="3">
    <source>
        <dbReference type="EMBL" id="GIF02095.1"/>
    </source>
</evidence>
<name>A0A919KB51_9ACTN</name>
<accession>A0A919KB51</accession>
<sequence>MTVPEPPRDDRPDDLRQTAITRLGQRRDLQTHVLAYVLVNLALNGIWLLTNPGGFYWPMFPLLIWGIGLAFHVWDFFVGKTPSEEAIRAEMDRLGRR</sequence>
<comment type="caution">
    <text evidence="3">The sequence shown here is derived from an EMBL/GenBank/DDBJ whole genome shotgun (WGS) entry which is preliminary data.</text>
</comment>
<keyword evidence="1" id="KW-0812">Transmembrane</keyword>
<feature type="domain" description="2TM" evidence="2">
    <location>
        <begin position="18"/>
        <end position="88"/>
    </location>
</feature>
<dbReference type="AlphaFoldDB" id="A0A919KB51"/>
<evidence type="ECO:0000256" key="1">
    <source>
        <dbReference type="SAM" id="Phobius"/>
    </source>
</evidence>
<keyword evidence="1" id="KW-0472">Membrane</keyword>
<proteinExistence type="predicted"/>
<dbReference type="Proteomes" id="UP000636960">
    <property type="component" value="Unassembled WGS sequence"/>
</dbReference>
<dbReference type="InterPro" id="IPR025698">
    <property type="entry name" value="2TM_dom"/>
</dbReference>
<organism evidence="3 4">
    <name type="scientific">Paractinoplanes rishiriensis</name>
    <dbReference type="NCBI Taxonomy" id="1050105"/>
    <lineage>
        <taxon>Bacteria</taxon>
        <taxon>Bacillati</taxon>
        <taxon>Actinomycetota</taxon>
        <taxon>Actinomycetes</taxon>
        <taxon>Micromonosporales</taxon>
        <taxon>Micromonosporaceae</taxon>
        <taxon>Paractinoplanes</taxon>
    </lineage>
</organism>
<keyword evidence="4" id="KW-1185">Reference proteome</keyword>
<evidence type="ECO:0000259" key="2">
    <source>
        <dbReference type="Pfam" id="PF13239"/>
    </source>
</evidence>
<keyword evidence="1" id="KW-1133">Transmembrane helix</keyword>
<feature type="transmembrane region" description="Helical" evidence="1">
    <location>
        <begin position="33"/>
        <end position="49"/>
    </location>
</feature>
<gene>
    <name evidence="3" type="ORF">Ari01nite_95590</name>
</gene>
<dbReference type="Pfam" id="PF13239">
    <property type="entry name" value="2TM"/>
    <property type="match status" value="1"/>
</dbReference>
<evidence type="ECO:0000313" key="4">
    <source>
        <dbReference type="Proteomes" id="UP000636960"/>
    </source>
</evidence>
<reference evidence="3" key="1">
    <citation type="submission" date="2021-01" db="EMBL/GenBank/DDBJ databases">
        <title>Whole genome shotgun sequence of Actinoplanes rishiriensis NBRC 108556.</title>
        <authorList>
            <person name="Komaki H."/>
            <person name="Tamura T."/>
        </authorList>
    </citation>
    <scope>NUCLEOTIDE SEQUENCE</scope>
    <source>
        <strain evidence="3">NBRC 108556</strain>
    </source>
</reference>
<dbReference type="RefSeq" id="WP_203791123.1">
    <property type="nucleotide sequence ID" value="NZ_BOMV01000119.1"/>
</dbReference>